<dbReference type="RefSeq" id="XP_062629517.1">
    <property type="nucleotide sequence ID" value="XM_062773533.1"/>
</dbReference>
<feature type="domain" description="Calcineurin-like phosphoesterase" evidence="7">
    <location>
        <begin position="78"/>
        <end position="320"/>
    </location>
</feature>
<feature type="transmembrane region" description="Helical" evidence="6">
    <location>
        <begin position="586"/>
        <end position="606"/>
    </location>
</feature>
<evidence type="ECO:0000256" key="5">
    <source>
        <dbReference type="SAM" id="MobiDB-lite"/>
    </source>
</evidence>
<dbReference type="InterPro" id="IPR029052">
    <property type="entry name" value="Metallo-depent_PP-like"/>
</dbReference>
<dbReference type="InterPro" id="IPR033308">
    <property type="entry name" value="PGAP5/Cdc1/Ted1"/>
</dbReference>
<dbReference type="GO" id="GO:0005783">
    <property type="term" value="C:endoplasmic reticulum"/>
    <property type="evidence" value="ECO:0007669"/>
    <property type="project" value="TreeGrafter"/>
</dbReference>
<dbReference type="GO" id="GO:0016020">
    <property type="term" value="C:membrane"/>
    <property type="evidence" value="ECO:0007669"/>
    <property type="project" value="UniProtKB-SubCell"/>
</dbReference>
<feature type="region of interest" description="Disordered" evidence="5">
    <location>
        <begin position="404"/>
        <end position="444"/>
    </location>
</feature>
<feature type="compositionally biased region" description="Polar residues" evidence="5">
    <location>
        <begin position="433"/>
        <end position="444"/>
    </location>
</feature>
<dbReference type="GeneID" id="87810187"/>
<feature type="compositionally biased region" description="Basic and acidic residues" evidence="5">
    <location>
        <begin position="411"/>
        <end position="431"/>
    </location>
</feature>
<dbReference type="SUPFAM" id="SSF56300">
    <property type="entry name" value="Metallo-dependent phosphatases"/>
    <property type="match status" value="1"/>
</dbReference>
<reference evidence="8" key="1">
    <citation type="submission" date="2023-10" db="EMBL/GenBank/DDBJ databases">
        <authorList>
            <person name="Noh H."/>
        </authorList>
    </citation>
    <scope>NUCLEOTIDE SEQUENCE</scope>
    <source>
        <strain evidence="8">DUCC4014</strain>
    </source>
</reference>
<evidence type="ECO:0000259" key="7">
    <source>
        <dbReference type="Pfam" id="PF00149"/>
    </source>
</evidence>
<gene>
    <name evidence="8" type="primary">SPAC630.12</name>
    <name evidence="8" type="ORF">LOC62_05G007012</name>
</gene>
<accession>A0AAF0YF96</accession>
<organism evidence="8 9">
    <name type="scientific">Vanrija pseudolonga</name>
    <dbReference type="NCBI Taxonomy" id="143232"/>
    <lineage>
        <taxon>Eukaryota</taxon>
        <taxon>Fungi</taxon>
        <taxon>Dikarya</taxon>
        <taxon>Basidiomycota</taxon>
        <taxon>Agaricomycotina</taxon>
        <taxon>Tremellomycetes</taxon>
        <taxon>Trichosporonales</taxon>
        <taxon>Trichosporonaceae</taxon>
        <taxon>Vanrija</taxon>
    </lineage>
</organism>
<keyword evidence="9" id="KW-1185">Reference proteome</keyword>
<dbReference type="EMBL" id="CP086718">
    <property type="protein sequence ID" value="WOO83491.1"/>
    <property type="molecule type" value="Genomic_DNA"/>
</dbReference>
<dbReference type="Gene3D" id="3.60.21.10">
    <property type="match status" value="1"/>
</dbReference>
<dbReference type="InterPro" id="IPR004843">
    <property type="entry name" value="Calcineurin-like_PHP"/>
</dbReference>
<dbReference type="Proteomes" id="UP000827549">
    <property type="component" value="Chromosome 5"/>
</dbReference>
<dbReference type="Pfam" id="PF00149">
    <property type="entry name" value="Metallophos"/>
    <property type="match status" value="1"/>
</dbReference>
<keyword evidence="4 6" id="KW-0472">Membrane</keyword>
<keyword evidence="3 6" id="KW-1133">Transmembrane helix</keyword>
<dbReference type="PANTHER" id="PTHR13315">
    <property type="entry name" value="METALLO PHOSPHOESTERASE RELATED"/>
    <property type="match status" value="1"/>
</dbReference>
<protein>
    <submittedName>
        <fullName evidence="8">Purtative protein</fullName>
    </submittedName>
</protein>
<evidence type="ECO:0000256" key="4">
    <source>
        <dbReference type="ARBA" id="ARBA00023136"/>
    </source>
</evidence>
<dbReference type="AlphaFoldDB" id="A0AAF0YF96"/>
<feature type="transmembrane region" description="Helical" evidence="6">
    <location>
        <begin position="376"/>
        <end position="394"/>
    </location>
</feature>
<comment type="subcellular location">
    <subcellularLocation>
        <location evidence="1">Membrane</location>
        <topology evidence="1">Multi-pass membrane protein</topology>
    </subcellularLocation>
</comment>
<evidence type="ECO:0000256" key="1">
    <source>
        <dbReference type="ARBA" id="ARBA00004141"/>
    </source>
</evidence>
<dbReference type="GO" id="GO:0006506">
    <property type="term" value="P:GPI anchor biosynthetic process"/>
    <property type="evidence" value="ECO:0007669"/>
    <property type="project" value="InterPro"/>
</dbReference>
<sequence>MSSGRAGSRSQPSSVEHWLSDGPVKMRRSGLRSRSTQLMAFRFASVVLVIWYEFFSSLSGCKFPDVVLRAESAQAPTHVVLIADPHVPHPSLSHPPDSAPWVNAIRQGMEELFMRKSWNVVRRLGRIDAVIVVGDILDCGREFMSDKHYDEYYQIFRSIFKLHPTTDIYFVPGNHDIGLGPPGTFSPFARRRFQEHFGDLNAVVSVANHSLILLDSIGLIEEDRRRYAAEIQYGEWSGIAGGVIEFVQALGKEPPPNPILISHVPLARPDTVNCGPLREYGTIQKGVGVGYQNLLGGETSDFLLEALRPIVVFSGDDHDYCDITHQHGIREVTLKSFSSSAGIQKPGLQLLSLIPPQEGVLSHADVPCFLPDQLGVYNWIYLPFIIFTFAYILLTNLRSALVRGSHHHHGGDRSPKPRHSPRPDEKRRERPVLTTTRSSQHLQSLTATARGRHHLAAAGSAPNSPHLSPRIPYDDNDSELGDGYISPALSRRSSYGVDLNEAGAATPPLLRMSSSTGLPSPIVQPVPRRVALPRMLSASDWVASARAKDTSVISLGAAHGNSYFSKLTRSLRWLWRTRNSVVIKSVRELLSVILPAAIVWVIVNAIW</sequence>
<evidence type="ECO:0000313" key="8">
    <source>
        <dbReference type="EMBL" id="WOO83491.1"/>
    </source>
</evidence>
<proteinExistence type="predicted"/>
<dbReference type="PANTHER" id="PTHR13315:SF4">
    <property type="entry name" value="METALLOPHOSPHOESTERASE, ISOFORM E"/>
    <property type="match status" value="1"/>
</dbReference>
<evidence type="ECO:0000256" key="3">
    <source>
        <dbReference type="ARBA" id="ARBA00022989"/>
    </source>
</evidence>
<keyword evidence="2 6" id="KW-0812">Transmembrane</keyword>
<dbReference type="GO" id="GO:0016787">
    <property type="term" value="F:hydrolase activity"/>
    <property type="evidence" value="ECO:0007669"/>
    <property type="project" value="InterPro"/>
</dbReference>
<evidence type="ECO:0000256" key="2">
    <source>
        <dbReference type="ARBA" id="ARBA00022692"/>
    </source>
</evidence>
<name>A0AAF0YF96_9TREE</name>
<evidence type="ECO:0000256" key="6">
    <source>
        <dbReference type="SAM" id="Phobius"/>
    </source>
</evidence>
<feature type="transmembrane region" description="Helical" evidence="6">
    <location>
        <begin position="35"/>
        <end position="54"/>
    </location>
</feature>
<evidence type="ECO:0000313" key="9">
    <source>
        <dbReference type="Proteomes" id="UP000827549"/>
    </source>
</evidence>